<evidence type="ECO:0000259" key="5">
    <source>
        <dbReference type="Pfam" id="PF02894"/>
    </source>
</evidence>
<comment type="similarity">
    <text evidence="1">Belongs to the Gfo/Idh/MocA family.</text>
</comment>
<organism evidence="6">
    <name type="scientific">Sphingomonas psychrotolerans</name>
    <dbReference type="NCBI Taxonomy" id="1327635"/>
    <lineage>
        <taxon>Bacteria</taxon>
        <taxon>Pseudomonadati</taxon>
        <taxon>Pseudomonadota</taxon>
        <taxon>Alphaproteobacteria</taxon>
        <taxon>Sphingomonadales</taxon>
        <taxon>Sphingomonadaceae</taxon>
        <taxon>Sphingomonas</taxon>
    </lineage>
</organism>
<dbReference type="InterPro" id="IPR004104">
    <property type="entry name" value="Gfo/Idh/MocA-like_OxRdtase_C"/>
</dbReference>
<evidence type="ECO:0000256" key="2">
    <source>
        <dbReference type="ARBA" id="ARBA00023002"/>
    </source>
</evidence>
<dbReference type="Pfam" id="PF02894">
    <property type="entry name" value="GFO_IDH_MocA_C"/>
    <property type="match status" value="1"/>
</dbReference>
<name>A0ABU3MYP3_9SPHN</name>
<dbReference type="InterPro" id="IPR036291">
    <property type="entry name" value="NAD(P)-bd_dom_sf"/>
</dbReference>
<accession>A0ABU3MYP3</accession>
<dbReference type="NCBIfam" id="NF008607">
    <property type="entry name" value="PRK11579.1"/>
    <property type="match status" value="1"/>
</dbReference>
<evidence type="ECO:0000256" key="1">
    <source>
        <dbReference type="ARBA" id="ARBA00010928"/>
    </source>
</evidence>
<dbReference type="EMBL" id="JALMLT010000001">
    <property type="protein sequence ID" value="MDT8757437.1"/>
    <property type="molecule type" value="Genomic_DNA"/>
</dbReference>
<dbReference type="PANTHER" id="PTHR43708:SF5">
    <property type="entry name" value="CONSERVED EXPRESSED OXIDOREDUCTASE (EUROFUNG)-RELATED"/>
    <property type="match status" value="1"/>
</dbReference>
<gene>
    <name evidence="6" type="ORF">MZO42_01880</name>
</gene>
<dbReference type="SUPFAM" id="SSF51735">
    <property type="entry name" value="NAD(P)-binding Rossmann-fold domains"/>
    <property type="match status" value="1"/>
</dbReference>
<evidence type="ECO:0000259" key="4">
    <source>
        <dbReference type="Pfam" id="PF01408"/>
    </source>
</evidence>
<feature type="domain" description="Gfo/Idh/MocA-like oxidoreductase C-terminal" evidence="5">
    <location>
        <begin position="131"/>
        <end position="339"/>
    </location>
</feature>
<feature type="domain" description="Gfo/Idh/MocA-like oxidoreductase N-terminal" evidence="4">
    <location>
        <begin position="2"/>
        <end position="119"/>
    </location>
</feature>
<sequence>MIRTGLIGYGLGGMAFHAPLIDAVPELELAAIVTSRAASVHERYPQVQVIADVGTLLADPDITLVVVSTPNDTHFPLAEAALKAGKHVVIDKPFANTVAEAEALVALAEARGRMLTVFHNRRWDSDFLTLRKLLGAQRLGDVTLYEARWDRFRPALRDSWHENAGPGGGVLIDLGPHLIDQALALFGSPERVTADIIAQREGSLVDDYFELTLRYGRMRAVLSSAAIVPAPRPRFAVHGTGGSFVKHGLDPQEMQLRAGGRADDPGHGVEDPAQQGTLTLSDGSKQTVASERGDYRHFYSGVARAIAGSEPPPVSPGDALAVLRIIELARQSAHEGRSLPF</sequence>
<dbReference type="Gene3D" id="3.40.50.720">
    <property type="entry name" value="NAD(P)-binding Rossmann-like Domain"/>
    <property type="match status" value="1"/>
</dbReference>
<dbReference type="Pfam" id="PF01408">
    <property type="entry name" value="GFO_IDH_MocA"/>
    <property type="match status" value="1"/>
</dbReference>
<protein>
    <submittedName>
        <fullName evidence="6">Oxidoreductase</fullName>
    </submittedName>
</protein>
<comment type="caution">
    <text evidence="6">The sequence shown here is derived from an EMBL/GenBank/DDBJ whole genome shotgun (WGS) entry which is preliminary data.</text>
</comment>
<proteinExistence type="inferred from homology"/>
<evidence type="ECO:0000256" key="3">
    <source>
        <dbReference type="SAM" id="MobiDB-lite"/>
    </source>
</evidence>
<dbReference type="Gene3D" id="3.30.360.10">
    <property type="entry name" value="Dihydrodipicolinate Reductase, domain 2"/>
    <property type="match status" value="1"/>
</dbReference>
<reference evidence="6" key="1">
    <citation type="submission" date="2022-04" db="EMBL/GenBank/DDBJ databases">
        <title>Tomato heritable bacteria conferring resistance against bacterial wilt.</title>
        <authorList>
            <person name="Yin J."/>
        </authorList>
    </citation>
    <scope>NUCLEOTIDE SEQUENCE</scope>
    <source>
        <strain evidence="6">Cra20</strain>
    </source>
</reference>
<evidence type="ECO:0000313" key="6">
    <source>
        <dbReference type="EMBL" id="MDT8757437.1"/>
    </source>
</evidence>
<feature type="compositionally biased region" description="Basic and acidic residues" evidence="3">
    <location>
        <begin position="260"/>
        <end position="270"/>
    </location>
</feature>
<feature type="compositionally biased region" description="Polar residues" evidence="3">
    <location>
        <begin position="274"/>
        <end position="287"/>
    </location>
</feature>
<keyword evidence="2" id="KW-0560">Oxidoreductase</keyword>
<dbReference type="PANTHER" id="PTHR43708">
    <property type="entry name" value="CONSERVED EXPRESSED OXIDOREDUCTASE (EUROFUNG)"/>
    <property type="match status" value="1"/>
</dbReference>
<dbReference type="InterPro" id="IPR051317">
    <property type="entry name" value="Gfo/Idh/MocA_oxidoreduct"/>
</dbReference>
<dbReference type="InterPro" id="IPR000683">
    <property type="entry name" value="Gfo/Idh/MocA-like_OxRdtase_N"/>
</dbReference>
<feature type="region of interest" description="Disordered" evidence="3">
    <location>
        <begin position="256"/>
        <end position="287"/>
    </location>
</feature>